<organism evidence="2 3">
    <name type="scientific">Salmonella enterica I</name>
    <dbReference type="NCBI Taxonomy" id="59201"/>
    <lineage>
        <taxon>Bacteria</taxon>
        <taxon>Pseudomonadati</taxon>
        <taxon>Pseudomonadota</taxon>
        <taxon>Gammaproteobacteria</taxon>
        <taxon>Enterobacterales</taxon>
        <taxon>Enterobacteriaceae</taxon>
        <taxon>Salmonella</taxon>
    </lineage>
</organism>
<keyword evidence="1" id="KW-0732">Signal</keyword>
<evidence type="ECO:0000256" key="1">
    <source>
        <dbReference type="SAM" id="SignalP"/>
    </source>
</evidence>
<accession>A0A3S4H6R1</accession>
<name>A0A3S4H6R1_SALET</name>
<dbReference type="InterPro" id="IPR009592">
    <property type="entry name" value="DUF1202"/>
</dbReference>
<dbReference type="Proteomes" id="UP000273655">
    <property type="component" value="Chromosome 1"/>
</dbReference>
<feature type="chain" id="PRO_5018771740" evidence="1">
    <location>
        <begin position="22"/>
        <end position="242"/>
    </location>
</feature>
<reference evidence="2 3" key="1">
    <citation type="submission" date="2018-12" db="EMBL/GenBank/DDBJ databases">
        <authorList>
            <consortium name="Pathogen Informatics"/>
        </authorList>
    </citation>
    <scope>NUCLEOTIDE SEQUENCE [LARGE SCALE GENOMIC DNA]</scope>
    <source>
        <strain evidence="2 3">NCTC8271</strain>
    </source>
</reference>
<dbReference type="EMBL" id="LR134148">
    <property type="protein sequence ID" value="VEA32292.1"/>
    <property type="molecule type" value="Genomic_DNA"/>
</dbReference>
<feature type="signal peptide" evidence="1">
    <location>
        <begin position="1"/>
        <end position="21"/>
    </location>
</feature>
<evidence type="ECO:0000313" key="2">
    <source>
        <dbReference type="EMBL" id="VEA32292.1"/>
    </source>
</evidence>
<dbReference type="Pfam" id="PF06717">
    <property type="entry name" value="DUF1202"/>
    <property type="match status" value="1"/>
</dbReference>
<dbReference type="AlphaFoldDB" id="A0A3S4H6R1"/>
<protein>
    <submittedName>
        <fullName evidence="2">Protein yggM</fullName>
    </submittedName>
</protein>
<proteinExistence type="predicted"/>
<evidence type="ECO:0000313" key="3">
    <source>
        <dbReference type="Proteomes" id="UP000273655"/>
    </source>
</evidence>
<gene>
    <name evidence="2" type="ORF">NCTC8271_00994</name>
</gene>
<sequence length="242" mass="27025">MVRQWIAGAALFALISGYSWAEVAQPSDNILKEQFSKQYHGILKLDSITLKNLDSTGNQATWSAEGDISSREDMYTGVGMAADYYFVEKTWTKDRPVKFSAMLTSKGTPASGWTVNYYSLQMAASDQGRAIDDIKTNDKYLIVNSDDFNYRFGNIEASWRAQKASIPGLEEQLSALDKKIAVAKKEADAYWGKGADGKPLTRAEAFKKTLKERDDYVKANDSSVYAEKYEKRGLSTGIRRVS</sequence>